<keyword evidence="4 8" id="KW-0812">Transmembrane</keyword>
<dbReference type="Pfam" id="PF08817">
    <property type="entry name" value="YukD"/>
    <property type="match status" value="1"/>
</dbReference>
<sequence length="517" mass="53507">MSSVDGFAPGYPTSAADADTGDRRRSEAAVEPQLVRVSVLGGNTQLDVGLPAGIPVAGLIGDLVAQIESRNPARSDPDDPDADARNPGRPHDRQNKWTLALVGQEPLPLHRSLSESGIRDGDLLLLTSTRTGESPVLFDDVVDAVARLNESQFVDWTAAAARRVGYALALVAAVAAATSLAAIRSDTGALWFAGLSGLAVVGFVTASTIVSRYYRDEQTSTVLSLCAAPMALVTGMILTPGSFGAAHLTLGFAFTLVAAVVSYRMTAVGATAHSAVTSAALLGAAGSGARLLIDAPVPDVAAVIAAVGLLLIGLAPRTTILLAKLPLPPVPTAGAAIDVKDIEPRPAIEGIGAIGATALPKADALERRSYLANAYLTGIVGGLTVITAIAAVLTASPLAGFEWRNAVYAAIIGVVLCLRGRSHSDLFQAGILIVGGSLVVVTLITGLAFGDDRWPVIGFALGVLVVIAAFVFGVVAPNQDFSPVMRRWAEIGEYILVALIVPLLLWLLDLYRMVREI</sequence>
<dbReference type="GO" id="GO:0005886">
    <property type="term" value="C:plasma membrane"/>
    <property type="evidence" value="ECO:0007669"/>
    <property type="project" value="UniProtKB-SubCell"/>
</dbReference>
<evidence type="ECO:0000256" key="6">
    <source>
        <dbReference type="ARBA" id="ARBA00023136"/>
    </source>
</evidence>
<dbReference type="NCBIfam" id="TIGR03920">
    <property type="entry name" value="T7SS_EccD"/>
    <property type="match status" value="1"/>
</dbReference>
<feature type="transmembrane region" description="Helical" evidence="8">
    <location>
        <begin position="189"/>
        <end position="210"/>
    </location>
</feature>
<protein>
    <submittedName>
        <fullName evidence="10">Type VII secretion integral membrane protein EccD</fullName>
    </submittedName>
</protein>
<dbReference type="InterPro" id="IPR006707">
    <property type="entry name" value="T7SS_EccD"/>
</dbReference>
<keyword evidence="6 8" id="KW-0472">Membrane</keyword>
<keyword evidence="3" id="KW-1003">Cell membrane</keyword>
<feature type="compositionally biased region" description="Basic and acidic residues" evidence="7">
    <location>
        <begin position="71"/>
        <end position="94"/>
    </location>
</feature>
<dbReference type="InterPro" id="IPR024962">
    <property type="entry name" value="YukD-like"/>
</dbReference>
<feature type="region of interest" description="Disordered" evidence="7">
    <location>
        <begin position="1"/>
        <end position="30"/>
    </location>
</feature>
<evidence type="ECO:0000256" key="4">
    <source>
        <dbReference type="ARBA" id="ARBA00022692"/>
    </source>
</evidence>
<evidence type="ECO:0000313" key="10">
    <source>
        <dbReference type="EMBL" id="OUC78500.1"/>
    </source>
</evidence>
<keyword evidence="5 8" id="KW-1133">Transmembrane helix</keyword>
<dbReference type="Gene3D" id="3.10.20.90">
    <property type="entry name" value="Phosphatidylinositol 3-kinase Catalytic Subunit, Chain A, domain 1"/>
    <property type="match status" value="1"/>
</dbReference>
<dbReference type="Pfam" id="PF19053">
    <property type="entry name" value="EccD"/>
    <property type="match status" value="1"/>
</dbReference>
<feature type="transmembrane region" description="Helical" evidence="8">
    <location>
        <begin position="222"/>
        <end position="239"/>
    </location>
</feature>
<dbReference type="STRING" id="417102.CA982_12040"/>
<feature type="transmembrane region" description="Helical" evidence="8">
    <location>
        <begin position="374"/>
        <end position="395"/>
    </location>
</feature>
<dbReference type="InterPro" id="IPR044049">
    <property type="entry name" value="EccD_transm"/>
</dbReference>
<dbReference type="RefSeq" id="WP_086535573.1">
    <property type="nucleotide sequence ID" value="NZ_NGFO01000012.1"/>
</dbReference>
<dbReference type="EMBL" id="NGFO01000012">
    <property type="protein sequence ID" value="OUC78500.1"/>
    <property type="molecule type" value="Genomic_DNA"/>
</dbReference>
<feature type="transmembrane region" description="Helical" evidence="8">
    <location>
        <begin position="275"/>
        <end position="293"/>
    </location>
</feature>
<gene>
    <name evidence="10" type="ORF">CA982_12040</name>
</gene>
<dbReference type="Proteomes" id="UP000194632">
    <property type="component" value="Unassembled WGS sequence"/>
</dbReference>
<accession>A0A243Q9R7</accession>
<dbReference type="PIRSF" id="PIRSF017804">
    <property type="entry name" value="Secretion_EccD1"/>
    <property type="match status" value="1"/>
</dbReference>
<evidence type="ECO:0000256" key="7">
    <source>
        <dbReference type="SAM" id="MobiDB-lite"/>
    </source>
</evidence>
<comment type="subcellular location">
    <subcellularLocation>
        <location evidence="1">Cell membrane</location>
        <topology evidence="1">Multi-pass membrane protein</topology>
    </subcellularLocation>
</comment>
<evidence type="ECO:0000256" key="2">
    <source>
        <dbReference type="ARBA" id="ARBA00006162"/>
    </source>
</evidence>
<evidence type="ECO:0000313" key="11">
    <source>
        <dbReference type="Proteomes" id="UP000194632"/>
    </source>
</evidence>
<feature type="transmembrane region" description="Helical" evidence="8">
    <location>
        <begin position="430"/>
        <end position="450"/>
    </location>
</feature>
<feature type="transmembrane region" description="Helical" evidence="8">
    <location>
        <begin position="456"/>
        <end position="476"/>
    </location>
</feature>
<feature type="transmembrane region" description="Helical" evidence="8">
    <location>
        <begin position="245"/>
        <end position="263"/>
    </location>
</feature>
<keyword evidence="11" id="KW-1185">Reference proteome</keyword>
<organism evidence="10 11">
    <name type="scientific">Gordonia lacunae</name>
    <dbReference type="NCBI Taxonomy" id="417102"/>
    <lineage>
        <taxon>Bacteria</taxon>
        <taxon>Bacillati</taxon>
        <taxon>Actinomycetota</taxon>
        <taxon>Actinomycetes</taxon>
        <taxon>Mycobacteriales</taxon>
        <taxon>Gordoniaceae</taxon>
        <taxon>Gordonia</taxon>
    </lineage>
</organism>
<feature type="transmembrane region" description="Helical" evidence="8">
    <location>
        <begin position="299"/>
        <end position="316"/>
    </location>
</feature>
<feature type="domain" description="EccD-like transmembrane" evidence="9">
    <location>
        <begin position="161"/>
        <end position="516"/>
    </location>
</feature>
<name>A0A243Q9R7_9ACTN</name>
<proteinExistence type="inferred from homology"/>
<comment type="similarity">
    <text evidence="2">Belongs to the EccD/Snm4 family.</text>
</comment>
<evidence type="ECO:0000256" key="8">
    <source>
        <dbReference type="SAM" id="Phobius"/>
    </source>
</evidence>
<feature type="transmembrane region" description="Helical" evidence="8">
    <location>
        <begin position="164"/>
        <end position="183"/>
    </location>
</feature>
<dbReference type="OrthoDB" id="4515685at2"/>
<evidence type="ECO:0000256" key="1">
    <source>
        <dbReference type="ARBA" id="ARBA00004651"/>
    </source>
</evidence>
<evidence type="ECO:0000256" key="3">
    <source>
        <dbReference type="ARBA" id="ARBA00022475"/>
    </source>
</evidence>
<feature type="region of interest" description="Disordered" evidence="7">
    <location>
        <begin position="70"/>
        <end position="94"/>
    </location>
</feature>
<dbReference type="AlphaFoldDB" id="A0A243Q9R7"/>
<evidence type="ECO:0000256" key="5">
    <source>
        <dbReference type="ARBA" id="ARBA00022989"/>
    </source>
</evidence>
<feature type="transmembrane region" description="Helical" evidence="8">
    <location>
        <begin position="488"/>
        <end position="508"/>
    </location>
</feature>
<evidence type="ECO:0000259" key="9">
    <source>
        <dbReference type="Pfam" id="PF19053"/>
    </source>
</evidence>
<reference evidence="10 11" key="1">
    <citation type="submission" date="2017-05" db="EMBL/GenBank/DDBJ databases">
        <title>Biotechnological potential of actinobacteria isolated from South African environments.</title>
        <authorList>
            <person name="Le Roes-Hill M."/>
            <person name="Prins A."/>
            <person name="Durrell K.A."/>
        </authorList>
    </citation>
    <scope>NUCLEOTIDE SEQUENCE [LARGE SCALE GENOMIC DNA]</scope>
    <source>
        <strain evidence="10">BS2</strain>
    </source>
</reference>
<comment type="caution">
    <text evidence="10">The sequence shown here is derived from an EMBL/GenBank/DDBJ whole genome shotgun (WGS) entry which is preliminary data.</text>
</comment>